<comment type="caution">
    <text evidence="3">The sequence shown here is derived from an EMBL/GenBank/DDBJ whole genome shotgun (WGS) entry which is preliminary data.</text>
</comment>
<sequence length="373" mass="40313">MASLLRRGFATQTAAHSKKLTIGLIPADGIGREVIPAARQVLESLPKSDSSPQFEYIHLDAGFEYFQKHGVALPEETLVRLREECQGALFGAVSSPSHKVAGYSSPIVALRKHLDLYANVRPVASVSGTTQKPLDMLIIRENTECLERIETDANGLRVAWADRKISEFASRRAGTMAFNMALMRDKLRRSTSAPSLWQGPPKVTIVHKSNVLSVTDGLWRETVRAVKESNPDLYGSVTMEEQLVDSMVYRMFREPEAFDVVVAPNLYGDIISDGAAALVGSLGLVPSANVGDNFVVGEPVHGSAPDIAGQQKANPIAAIRSAGLLLEHMGYASEAARIYEAVDGVLREGQICTPDLGGSSTTQEVTDAICKRL</sequence>
<organism evidence="3 4">
    <name type="scientific">Lunasporangiospora selenospora</name>
    <dbReference type="NCBI Taxonomy" id="979761"/>
    <lineage>
        <taxon>Eukaryota</taxon>
        <taxon>Fungi</taxon>
        <taxon>Fungi incertae sedis</taxon>
        <taxon>Mucoromycota</taxon>
        <taxon>Mortierellomycotina</taxon>
        <taxon>Mortierellomycetes</taxon>
        <taxon>Mortierellales</taxon>
        <taxon>Mortierellaceae</taxon>
        <taxon>Lunasporangiospora</taxon>
    </lineage>
</organism>
<dbReference type="GO" id="GO:0005739">
    <property type="term" value="C:mitochondrion"/>
    <property type="evidence" value="ECO:0007669"/>
    <property type="project" value="TreeGrafter"/>
</dbReference>
<dbReference type="GO" id="GO:0009085">
    <property type="term" value="P:lysine biosynthetic process"/>
    <property type="evidence" value="ECO:0007669"/>
    <property type="project" value="TreeGrafter"/>
</dbReference>
<dbReference type="EMBL" id="JAABOA010000012">
    <property type="protein sequence ID" value="KAF9586622.1"/>
    <property type="molecule type" value="Genomic_DNA"/>
</dbReference>
<gene>
    <name evidence="3" type="primary">LYS12</name>
    <name evidence="3" type="ORF">BGW38_000684</name>
</gene>
<dbReference type="SMART" id="SM01329">
    <property type="entry name" value="Iso_dh"/>
    <property type="match status" value="1"/>
</dbReference>
<dbReference type="InterPro" id="IPR019818">
    <property type="entry name" value="IsoCit/isopropylmalate_DH_CS"/>
</dbReference>
<dbReference type="OrthoDB" id="10261637at2759"/>
<proteinExistence type="inferred from homology"/>
<dbReference type="GO" id="GO:0000287">
    <property type="term" value="F:magnesium ion binding"/>
    <property type="evidence" value="ECO:0007669"/>
    <property type="project" value="InterPro"/>
</dbReference>
<dbReference type="Gene3D" id="3.40.718.10">
    <property type="entry name" value="Isopropylmalate Dehydrogenase"/>
    <property type="match status" value="1"/>
</dbReference>
<evidence type="ECO:0000259" key="2">
    <source>
        <dbReference type="SMART" id="SM01329"/>
    </source>
</evidence>
<dbReference type="PANTHER" id="PTHR11835:SF48">
    <property type="entry name" value="HOMOISOCITRATE DEHYDROGENASE, MITOCHONDRIAL"/>
    <property type="match status" value="1"/>
</dbReference>
<dbReference type="SUPFAM" id="SSF53659">
    <property type="entry name" value="Isocitrate/Isopropylmalate dehydrogenase-like"/>
    <property type="match status" value="1"/>
</dbReference>
<evidence type="ECO:0000313" key="4">
    <source>
        <dbReference type="Proteomes" id="UP000780801"/>
    </source>
</evidence>
<dbReference type="GO" id="GO:0004449">
    <property type="term" value="F:isocitrate dehydrogenase (NAD+) activity"/>
    <property type="evidence" value="ECO:0007669"/>
    <property type="project" value="TreeGrafter"/>
</dbReference>
<feature type="domain" description="Isopropylmalate dehydrogenase-like" evidence="2">
    <location>
        <begin position="21"/>
        <end position="369"/>
    </location>
</feature>
<reference evidence="3" key="1">
    <citation type="journal article" date="2020" name="Fungal Divers.">
        <title>Resolving the Mortierellaceae phylogeny through synthesis of multi-gene phylogenetics and phylogenomics.</title>
        <authorList>
            <person name="Vandepol N."/>
            <person name="Liber J."/>
            <person name="Desiro A."/>
            <person name="Na H."/>
            <person name="Kennedy M."/>
            <person name="Barry K."/>
            <person name="Grigoriev I.V."/>
            <person name="Miller A.N."/>
            <person name="O'Donnell K."/>
            <person name="Stajich J.E."/>
            <person name="Bonito G."/>
        </authorList>
    </citation>
    <scope>NUCLEOTIDE SEQUENCE</scope>
    <source>
        <strain evidence="3">KOD1015</strain>
    </source>
</reference>
<dbReference type="GO" id="GO:0051287">
    <property type="term" value="F:NAD binding"/>
    <property type="evidence" value="ECO:0007669"/>
    <property type="project" value="InterPro"/>
</dbReference>
<dbReference type="GO" id="GO:0006102">
    <property type="term" value="P:isocitrate metabolic process"/>
    <property type="evidence" value="ECO:0007669"/>
    <property type="project" value="TreeGrafter"/>
</dbReference>
<dbReference type="Pfam" id="PF00180">
    <property type="entry name" value="Iso_dh"/>
    <property type="match status" value="1"/>
</dbReference>
<dbReference type="InterPro" id="IPR024084">
    <property type="entry name" value="IsoPropMal-DH-like_dom"/>
</dbReference>
<dbReference type="GO" id="GO:0047046">
    <property type="term" value="F:homoisocitrate dehydrogenase activity"/>
    <property type="evidence" value="ECO:0007669"/>
    <property type="project" value="TreeGrafter"/>
</dbReference>
<dbReference type="PROSITE" id="PS00470">
    <property type="entry name" value="IDH_IMDH"/>
    <property type="match status" value="1"/>
</dbReference>
<accession>A0A9P6G3Y7</accession>
<comment type="similarity">
    <text evidence="1">Belongs to the isocitrate and isopropylmalate dehydrogenases family.</text>
</comment>
<keyword evidence="4" id="KW-1185">Reference proteome</keyword>
<evidence type="ECO:0000256" key="1">
    <source>
        <dbReference type="ARBA" id="ARBA00007769"/>
    </source>
</evidence>
<protein>
    <submittedName>
        <fullName evidence="3">Homoisocitrate dehydrogenase</fullName>
    </submittedName>
</protein>
<dbReference type="PANTHER" id="PTHR11835">
    <property type="entry name" value="DECARBOXYLATING DEHYDROGENASES-ISOCITRATE, ISOPROPYLMALATE, TARTRATE"/>
    <property type="match status" value="1"/>
</dbReference>
<evidence type="ECO:0000313" key="3">
    <source>
        <dbReference type="EMBL" id="KAF9586622.1"/>
    </source>
</evidence>
<name>A0A9P6G3Y7_9FUNG</name>
<dbReference type="Proteomes" id="UP000780801">
    <property type="component" value="Unassembled WGS sequence"/>
</dbReference>
<dbReference type="AlphaFoldDB" id="A0A9P6G3Y7"/>
<dbReference type="GO" id="GO:0006099">
    <property type="term" value="P:tricarboxylic acid cycle"/>
    <property type="evidence" value="ECO:0007669"/>
    <property type="project" value="TreeGrafter"/>
</dbReference>